<protein>
    <recommendedName>
        <fullName evidence="1">DUF6593 domain-containing protein</fullName>
    </recommendedName>
</protein>
<accession>A0A8H3CPB6</accession>
<dbReference type="EMBL" id="CAJMWZ010004386">
    <property type="protein sequence ID" value="CAE6489038.1"/>
    <property type="molecule type" value="Genomic_DNA"/>
</dbReference>
<name>A0A8H3CPB6_9AGAM</name>
<dbReference type="InterPro" id="IPR046528">
    <property type="entry name" value="DUF6593"/>
</dbReference>
<gene>
    <name evidence="2" type="ORF">RDB_LOCUS82589</name>
</gene>
<organism evidence="2 3">
    <name type="scientific">Rhizoctonia solani</name>
    <dbReference type="NCBI Taxonomy" id="456999"/>
    <lineage>
        <taxon>Eukaryota</taxon>
        <taxon>Fungi</taxon>
        <taxon>Dikarya</taxon>
        <taxon>Basidiomycota</taxon>
        <taxon>Agaricomycotina</taxon>
        <taxon>Agaricomycetes</taxon>
        <taxon>Cantharellales</taxon>
        <taxon>Ceratobasidiaceae</taxon>
        <taxon>Rhizoctonia</taxon>
    </lineage>
</organism>
<evidence type="ECO:0000313" key="3">
    <source>
        <dbReference type="Proteomes" id="UP000663850"/>
    </source>
</evidence>
<dbReference type="Pfam" id="PF20236">
    <property type="entry name" value="DUF6593"/>
    <property type="match status" value="1"/>
</dbReference>
<comment type="caution">
    <text evidence="2">The sequence shown here is derived from an EMBL/GenBank/DDBJ whole genome shotgun (WGS) entry which is preliminary data.</text>
</comment>
<evidence type="ECO:0000313" key="2">
    <source>
        <dbReference type="EMBL" id="CAE6489038.1"/>
    </source>
</evidence>
<dbReference type="OrthoDB" id="5588846at2759"/>
<sequence>MVQALGISGGSPLYCILYRGGVKVYEINSSSRPGSATTIIRDGTVIASIEWSTISRTISKVTIEGHTGMLDRTLPKAGKLTRSRIYKTMNGKTLKWKVNSSDLSCVAPDTGFNLAYHNGAAINAFSRNTSMLEIFDEGLDIQNVLVATWVMMEVIIRGRNPATSLGNMLGEGAWGGLSNDHGHGGYKADSGTGGDGDGGGGGE</sequence>
<feature type="domain" description="DUF6593" evidence="1">
    <location>
        <begin position="24"/>
        <end position="154"/>
    </location>
</feature>
<proteinExistence type="predicted"/>
<dbReference type="Proteomes" id="UP000663850">
    <property type="component" value="Unassembled WGS sequence"/>
</dbReference>
<dbReference type="AlphaFoldDB" id="A0A8H3CPB6"/>
<evidence type="ECO:0000259" key="1">
    <source>
        <dbReference type="Pfam" id="PF20236"/>
    </source>
</evidence>
<reference evidence="2" key="1">
    <citation type="submission" date="2021-01" db="EMBL/GenBank/DDBJ databases">
        <authorList>
            <person name="Kaushik A."/>
        </authorList>
    </citation>
    <scope>NUCLEOTIDE SEQUENCE</scope>
    <source>
        <strain evidence="2">Type strain: AG8-Rh-89/</strain>
    </source>
</reference>